<evidence type="ECO:0000256" key="1">
    <source>
        <dbReference type="SAM" id="SignalP"/>
    </source>
</evidence>
<evidence type="ECO:0000313" key="2">
    <source>
        <dbReference type="EMBL" id="KAF0041415.1"/>
    </source>
</evidence>
<comment type="caution">
    <text evidence="2">The sequence shown here is derived from an EMBL/GenBank/DDBJ whole genome shotgun (WGS) entry which is preliminary data.</text>
</comment>
<evidence type="ECO:0000313" key="3">
    <source>
        <dbReference type="Proteomes" id="UP000438429"/>
    </source>
</evidence>
<gene>
    <name evidence="2" type="ORF">F2P81_007313</name>
</gene>
<keyword evidence="1" id="KW-0732">Signal</keyword>
<evidence type="ECO:0008006" key="4">
    <source>
        <dbReference type="Google" id="ProtNLM"/>
    </source>
</evidence>
<accession>A0A6A4T8A9</accession>
<dbReference type="Proteomes" id="UP000438429">
    <property type="component" value="Unassembled WGS sequence"/>
</dbReference>
<feature type="chain" id="PRO_5025483648" description="Secreted protein" evidence="1">
    <location>
        <begin position="33"/>
        <end position="98"/>
    </location>
</feature>
<feature type="signal peptide" evidence="1">
    <location>
        <begin position="1"/>
        <end position="32"/>
    </location>
</feature>
<dbReference type="AlphaFoldDB" id="A0A6A4T8A9"/>
<sequence>MQLNGVVRRFNLTVDFIIFILLLRAPSGPTERDHITMLQAWCGSAPTKGSHGLMRGPRREYPERFAFDFDFVHKKPAASKLVRPNADGIRESILMKLI</sequence>
<organism evidence="2 3">
    <name type="scientific">Scophthalmus maximus</name>
    <name type="common">Turbot</name>
    <name type="synonym">Psetta maxima</name>
    <dbReference type="NCBI Taxonomy" id="52904"/>
    <lineage>
        <taxon>Eukaryota</taxon>
        <taxon>Metazoa</taxon>
        <taxon>Chordata</taxon>
        <taxon>Craniata</taxon>
        <taxon>Vertebrata</taxon>
        <taxon>Euteleostomi</taxon>
        <taxon>Actinopterygii</taxon>
        <taxon>Neopterygii</taxon>
        <taxon>Teleostei</taxon>
        <taxon>Neoteleostei</taxon>
        <taxon>Acanthomorphata</taxon>
        <taxon>Carangaria</taxon>
        <taxon>Pleuronectiformes</taxon>
        <taxon>Pleuronectoidei</taxon>
        <taxon>Scophthalmidae</taxon>
        <taxon>Scophthalmus</taxon>
    </lineage>
</organism>
<name>A0A6A4T8A9_SCOMX</name>
<reference evidence="2 3" key="1">
    <citation type="submission" date="2019-06" db="EMBL/GenBank/DDBJ databases">
        <title>Draft genomes of female and male turbot (Scophthalmus maximus).</title>
        <authorList>
            <person name="Xu H."/>
            <person name="Xu X.-W."/>
            <person name="Shao C."/>
            <person name="Chen S."/>
        </authorList>
    </citation>
    <scope>NUCLEOTIDE SEQUENCE [LARGE SCALE GENOMIC DNA]</scope>
    <source>
        <strain evidence="2">Ysfricsl-2016a</strain>
        <tissue evidence="2">Blood</tissue>
    </source>
</reference>
<proteinExistence type="predicted"/>
<dbReference type="EMBL" id="VEVO01000006">
    <property type="protein sequence ID" value="KAF0041415.1"/>
    <property type="molecule type" value="Genomic_DNA"/>
</dbReference>
<protein>
    <recommendedName>
        <fullName evidence="4">Secreted protein</fullName>
    </recommendedName>
</protein>